<sequence>MEHSSTAEASLLSKLESSVDLTGIHHLFTAHLQPFTPFLKPSTTTAKKPTSLWIPKITEDSALELFDSYRLCLNCLDLIAPELAGKPYSVQLQRIRYIHCLEHWELYKEAEAEGFVVLESLSAIVRGGSKCNSRKSKARLVPELSEDSVDQEVAAVILEIVVTLVKCTSKRRSKVEADYWRVISLVNESEPWFKILDDKDYEKFHHFLETNLHITALFLVAEMKYFGVDLIHEFSIATFKEYKKSSAQDQIYKVALKICSSLFSQRDELSSDIILDVLKHVLDSMAAECKVGVEKTTLGFLDLVCYCAYKCHSAAVSLCDPVAEHLYRVANALHEDFPHISSILRLYATGLLASSSSNHPNGAEEEKCRNAPLGSALQNFLNKERLQQVAASINLLNGHFDIGNKGKNSQKREISHSPSYWEALKFLCQSLAEFIYVNRKEIFSDAEITSSWNDLSSIHDVFHQFCYTFLQCLSATERERETTGDNHRVISVVVVAALILSFKTNKNIKESTLLVKHVISTEWLPVKRLKYLYVSLHNIAVILNREKRLKEGKSLIVLTLLLGYVYWHIQWDLQDGGINSCSLTWQRIPTVCVGVWKPIPNGLPRHVPDVNYRTRETRPDALPYPEVHLKALKALKLCCKASWNYVVDLCKMHVNKSHASCADMSEKAIADFAMEASEKVAFLLELNREGNCKINGIIKECVKCWCVAENLTGMLPTPASLIKEWVKIQFFALKEEDTEFGTTLYSLISSSEEVPKSAIGKLLEEELLAYNERSYLNPRYCLRMRMRIIDVLLEEVYITNGSNVKKSKILIEKAKFLRANGLARLDECIQCLSNAISTLGYLEVHPSLYDVVIKLFNGKNFPLVPLSSSSMFLSSNLYYDLSARLISSGRMIEALTYAKEAHRLRSKLLQQKFEYSVQKMTETFDENGEITEKSYYGIQTFKVNDLELSQGSCDYEGCVLTPWNVLTCYLESTLQVGFVQEILGNASEAEMLLRWGRDVSRFQGLPLLEISFLLFLQFGDLFLSSPCSRELPSAKNLFNAKSLYRSALDKLNLSDWQSCYSISEEARAKQDMNRRVTRSTHRSLGETREIGPGDRQIGSAAGLATEPLSIAAGGLDHNAPNSESKCSAADFGSDITSLCNKMKCWHCFHIEAVDCSSLNNFICMNWELVYRKLCLRLLISIGSLILEKLLKKGFVYLSWLVQNSWIFLS</sequence>
<feature type="domain" description="Separase-like TPR repeats region" evidence="1">
    <location>
        <begin position="55"/>
        <end position="262"/>
    </location>
</feature>
<protein>
    <submittedName>
        <fullName evidence="3">Separase</fullName>
    </submittedName>
</protein>
<evidence type="ECO:0000313" key="3">
    <source>
        <dbReference type="EMBL" id="KAL0384542.1"/>
    </source>
</evidence>
<evidence type="ECO:0000259" key="2">
    <source>
        <dbReference type="Pfam" id="PF25113"/>
    </source>
</evidence>
<dbReference type="PANTHER" id="PTHR12792:SF0">
    <property type="entry name" value="SEPARIN"/>
    <property type="match status" value="1"/>
</dbReference>
<dbReference type="InterPro" id="IPR056933">
    <property type="entry name" value="TPR_ESP1"/>
</dbReference>
<dbReference type="Pfam" id="PF25113">
    <property type="entry name" value="TPR_ESP1_2nd"/>
    <property type="match status" value="1"/>
</dbReference>
<organism evidence="3">
    <name type="scientific">Sesamum radiatum</name>
    <name type="common">Black benniseed</name>
    <dbReference type="NCBI Taxonomy" id="300843"/>
    <lineage>
        <taxon>Eukaryota</taxon>
        <taxon>Viridiplantae</taxon>
        <taxon>Streptophyta</taxon>
        <taxon>Embryophyta</taxon>
        <taxon>Tracheophyta</taxon>
        <taxon>Spermatophyta</taxon>
        <taxon>Magnoliopsida</taxon>
        <taxon>eudicotyledons</taxon>
        <taxon>Gunneridae</taxon>
        <taxon>Pentapetalae</taxon>
        <taxon>asterids</taxon>
        <taxon>lamiids</taxon>
        <taxon>Lamiales</taxon>
        <taxon>Pedaliaceae</taxon>
        <taxon>Sesamum</taxon>
    </lineage>
</organism>
<dbReference type="InterPro" id="IPR056932">
    <property type="entry name" value="TPR_ESP1_2nd"/>
</dbReference>
<dbReference type="AlphaFoldDB" id="A0AAW2RWG3"/>
<dbReference type="GO" id="GO:0072686">
    <property type="term" value="C:mitotic spindle"/>
    <property type="evidence" value="ECO:0007669"/>
    <property type="project" value="TreeGrafter"/>
</dbReference>
<dbReference type="InterPro" id="IPR005314">
    <property type="entry name" value="Peptidase_C50"/>
</dbReference>
<dbReference type="GO" id="GO:0006508">
    <property type="term" value="P:proteolysis"/>
    <property type="evidence" value="ECO:0007669"/>
    <property type="project" value="InterPro"/>
</dbReference>
<gene>
    <name evidence="3" type="ORF">Sradi_2848500</name>
</gene>
<reference evidence="3" key="1">
    <citation type="submission" date="2020-06" db="EMBL/GenBank/DDBJ databases">
        <authorList>
            <person name="Li T."/>
            <person name="Hu X."/>
            <person name="Zhang T."/>
            <person name="Song X."/>
            <person name="Zhang H."/>
            <person name="Dai N."/>
            <person name="Sheng W."/>
            <person name="Hou X."/>
            <person name="Wei L."/>
        </authorList>
    </citation>
    <scope>NUCLEOTIDE SEQUENCE</scope>
    <source>
        <strain evidence="3">G02</strain>
        <tissue evidence="3">Leaf</tissue>
    </source>
</reference>
<evidence type="ECO:0000259" key="1">
    <source>
        <dbReference type="Pfam" id="PF25110"/>
    </source>
</evidence>
<dbReference type="GO" id="GO:0005737">
    <property type="term" value="C:cytoplasm"/>
    <property type="evidence" value="ECO:0007669"/>
    <property type="project" value="TreeGrafter"/>
</dbReference>
<dbReference type="GO" id="GO:0004197">
    <property type="term" value="F:cysteine-type endopeptidase activity"/>
    <property type="evidence" value="ECO:0007669"/>
    <property type="project" value="InterPro"/>
</dbReference>
<dbReference type="GO" id="GO:0051307">
    <property type="term" value="P:meiotic chromosome separation"/>
    <property type="evidence" value="ECO:0007669"/>
    <property type="project" value="TreeGrafter"/>
</dbReference>
<name>A0AAW2RWG3_SESRA</name>
<dbReference type="PANTHER" id="PTHR12792">
    <property type="entry name" value="EXTRA SPINDLE POLES 1-RELATED"/>
    <property type="match status" value="1"/>
</dbReference>
<dbReference type="GO" id="GO:0005634">
    <property type="term" value="C:nucleus"/>
    <property type="evidence" value="ECO:0007669"/>
    <property type="project" value="InterPro"/>
</dbReference>
<dbReference type="EMBL" id="JACGWJ010000012">
    <property type="protein sequence ID" value="KAL0384542.1"/>
    <property type="molecule type" value="Genomic_DNA"/>
</dbReference>
<proteinExistence type="predicted"/>
<dbReference type="Pfam" id="PF25110">
    <property type="entry name" value="TPR_ESP1"/>
    <property type="match status" value="1"/>
</dbReference>
<accession>A0AAW2RWG3</accession>
<reference evidence="3" key="2">
    <citation type="journal article" date="2024" name="Plant">
        <title>Genomic evolution and insights into agronomic trait innovations of Sesamum species.</title>
        <authorList>
            <person name="Miao H."/>
            <person name="Wang L."/>
            <person name="Qu L."/>
            <person name="Liu H."/>
            <person name="Sun Y."/>
            <person name="Le M."/>
            <person name="Wang Q."/>
            <person name="Wei S."/>
            <person name="Zheng Y."/>
            <person name="Lin W."/>
            <person name="Duan Y."/>
            <person name="Cao H."/>
            <person name="Xiong S."/>
            <person name="Wang X."/>
            <person name="Wei L."/>
            <person name="Li C."/>
            <person name="Ma Q."/>
            <person name="Ju M."/>
            <person name="Zhao R."/>
            <person name="Li G."/>
            <person name="Mu C."/>
            <person name="Tian Q."/>
            <person name="Mei H."/>
            <person name="Zhang T."/>
            <person name="Gao T."/>
            <person name="Zhang H."/>
        </authorList>
    </citation>
    <scope>NUCLEOTIDE SEQUENCE</scope>
    <source>
        <strain evidence="3">G02</strain>
    </source>
</reference>
<feature type="domain" description="Separase-like second TPR repeats region" evidence="2">
    <location>
        <begin position="273"/>
        <end position="442"/>
    </location>
</feature>
<comment type="caution">
    <text evidence="3">The sequence shown here is derived from an EMBL/GenBank/DDBJ whole genome shotgun (WGS) entry which is preliminary data.</text>
</comment>